<dbReference type="GO" id="GO:0003676">
    <property type="term" value="F:nucleic acid binding"/>
    <property type="evidence" value="ECO:0007669"/>
    <property type="project" value="InterPro"/>
</dbReference>
<evidence type="ECO:0000256" key="2">
    <source>
        <dbReference type="SAM" id="MobiDB-lite"/>
    </source>
</evidence>
<dbReference type="InterPro" id="IPR001878">
    <property type="entry name" value="Znf_CCHC"/>
</dbReference>
<evidence type="ECO:0000313" key="4">
    <source>
        <dbReference type="EMBL" id="OXA55651.1"/>
    </source>
</evidence>
<dbReference type="SUPFAM" id="SSF54928">
    <property type="entry name" value="RNA-binding domain, RBD"/>
    <property type="match status" value="1"/>
</dbReference>
<evidence type="ECO:0000313" key="5">
    <source>
        <dbReference type="Proteomes" id="UP000198287"/>
    </source>
</evidence>
<keyword evidence="1" id="KW-0863">Zinc-finger</keyword>
<dbReference type="SMART" id="SM00343">
    <property type="entry name" value="ZnF_C2HC"/>
    <property type="match status" value="1"/>
</dbReference>
<dbReference type="EMBL" id="LNIX01000004">
    <property type="protein sequence ID" value="OXA55651.1"/>
    <property type="molecule type" value="Genomic_DNA"/>
</dbReference>
<comment type="caution">
    <text evidence="4">The sequence shown here is derived from an EMBL/GenBank/DDBJ whole genome shotgun (WGS) entry which is preliminary data.</text>
</comment>
<gene>
    <name evidence="4" type="ORF">Fcan01_08706</name>
</gene>
<dbReference type="PROSITE" id="PS50158">
    <property type="entry name" value="ZF_CCHC"/>
    <property type="match status" value="1"/>
</dbReference>
<evidence type="ECO:0000256" key="1">
    <source>
        <dbReference type="PROSITE-ProRule" id="PRU00047"/>
    </source>
</evidence>
<keyword evidence="1" id="KW-0479">Metal-binding</keyword>
<protein>
    <submittedName>
        <fullName evidence="4">Arginine-glutamic acid dipeptide repeats protein</fullName>
    </submittedName>
</protein>
<dbReference type="InterPro" id="IPR035979">
    <property type="entry name" value="RBD_domain_sf"/>
</dbReference>
<dbReference type="GO" id="GO:0008270">
    <property type="term" value="F:zinc ion binding"/>
    <property type="evidence" value="ECO:0007669"/>
    <property type="project" value="UniProtKB-KW"/>
</dbReference>
<evidence type="ECO:0000259" key="3">
    <source>
        <dbReference type="PROSITE" id="PS50158"/>
    </source>
</evidence>
<organism evidence="4 5">
    <name type="scientific">Folsomia candida</name>
    <name type="common">Springtail</name>
    <dbReference type="NCBI Taxonomy" id="158441"/>
    <lineage>
        <taxon>Eukaryota</taxon>
        <taxon>Metazoa</taxon>
        <taxon>Ecdysozoa</taxon>
        <taxon>Arthropoda</taxon>
        <taxon>Hexapoda</taxon>
        <taxon>Collembola</taxon>
        <taxon>Entomobryomorpha</taxon>
        <taxon>Isotomoidea</taxon>
        <taxon>Isotomidae</taxon>
        <taxon>Proisotominae</taxon>
        <taxon>Folsomia</taxon>
    </lineage>
</organism>
<feature type="region of interest" description="Disordered" evidence="2">
    <location>
        <begin position="216"/>
        <end position="280"/>
    </location>
</feature>
<dbReference type="STRING" id="158441.A0A226EFR8"/>
<dbReference type="Gene3D" id="4.10.60.10">
    <property type="entry name" value="Zinc finger, CCHC-type"/>
    <property type="match status" value="1"/>
</dbReference>
<accession>A0A226EFR8</accession>
<keyword evidence="1" id="KW-0862">Zinc</keyword>
<sequence>MSEAGEMETLSPVSPQRHLNYNIIAAKGVVPTTWCDPALDKTKGVLIRRLAGVTLPELLDAIGKVILPSKIKYADFCGAANFGVWFDSVESVDTIVAFDTITIKGQLAKINRYLNPVRRVVLRNVPPFIPDDVLLQLLEKYGEVRSGVEHQACFGVGEEFSHVKSFTRTISLSIQNGVMIPPSEKVRWDGINHNIYLQVGAKKCFSCGKSGHTNKNCPNKIMHPKKTQGNPRKTPIRKRKSISESTFDDSEIDSQKRSRFDVSQAENEFSSEGEGTDSTVVSNGRMKKKIFRKRGRQTEVSVSVPTSSNSSPPWAFDSWKNGSFGKYKTISTDGLLVFLESLKENYDKGGYHRLNHLVCMITKEPQELHDLLFEVINSLGTKHSLTKSKMSDVLKLIKDFINMSPEKTAKVLAEVDLNFRSFEMKAFQSGRKLSDDEIKNYRKYFFN</sequence>
<name>A0A226EFR8_FOLCA</name>
<dbReference type="Proteomes" id="UP000198287">
    <property type="component" value="Unassembled WGS sequence"/>
</dbReference>
<reference evidence="4 5" key="1">
    <citation type="submission" date="2015-12" db="EMBL/GenBank/DDBJ databases">
        <title>The genome of Folsomia candida.</title>
        <authorList>
            <person name="Faddeeva A."/>
            <person name="Derks M.F."/>
            <person name="Anvar Y."/>
            <person name="Smit S."/>
            <person name="Van Straalen N."/>
            <person name="Roelofs D."/>
        </authorList>
    </citation>
    <scope>NUCLEOTIDE SEQUENCE [LARGE SCALE GENOMIC DNA]</scope>
    <source>
        <strain evidence="4 5">VU population</strain>
        <tissue evidence="4">Whole body</tissue>
    </source>
</reference>
<keyword evidence="5" id="KW-1185">Reference proteome</keyword>
<dbReference type="SUPFAM" id="SSF57756">
    <property type="entry name" value="Retrovirus zinc finger-like domains"/>
    <property type="match status" value="1"/>
</dbReference>
<dbReference type="InterPro" id="IPR036875">
    <property type="entry name" value="Znf_CCHC_sf"/>
</dbReference>
<proteinExistence type="predicted"/>
<dbReference type="AlphaFoldDB" id="A0A226EFR8"/>
<feature type="domain" description="CCHC-type" evidence="3">
    <location>
        <begin position="203"/>
        <end position="219"/>
    </location>
</feature>